<evidence type="ECO:0000313" key="1">
    <source>
        <dbReference type="EMBL" id="KAH3736851.1"/>
    </source>
</evidence>
<gene>
    <name evidence="1" type="ORF">DPMN_043426</name>
</gene>
<dbReference type="AlphaFoldDB" id="A0A9D4D2Q7"/>
<reference evidence="1" key="1">
    <citation type="journal article" date="2019" name="bioRxiv">
        <title>The Genome of the Zebra Mussel, Dreissena polymorpha: A Resource for Invasive Species Research.</title>
        <authorList>
            <person name="McCartney M.A."/>
            <person name="Auch B."/>
            <person name="Kono T."/>
            <person name="Mallez S."/>
            <person name="Zhang Y."/>
            <person name="Obille A."/>
            <person name="Becker A."/>
            <person name="Abrahante J.E."/>
            <person name="Garbe J."/>
            <person name="Badalamenti J.P."/>
            <person name="Herman A."/>
            <person name="Mangelson H."/>
            <person name="Liachko I."/>
            <person name="Sullivan S."/>
            <person name="Sone E.D."/>
            <person name="Koren S."/>
            <person name="Silverstein K.A.T."/>
            <person name="Beckman K.B."/>
            <person name="Gohl D.M."/>
        </authorList>
    </citation>
    <scope>NUCLEOTIDE SEQUENCE</scope>
    <source>
        <strain evidence="1">Duluth1</strain>
        <tissue evidence="1">Whole animal</tissue>
    </source>
</reference>
<keyword evidence="2" id="KW-1185">Reference proteome</keyword>
<evidence type="ECO:0000313" key="2">
    <source>
        <dbReference type="Proteomes" id="UP000828390"/>
    </source>
</evidence>
<accession>A0A9D4D2Q7</accession>
<reference evidence="1" key="2">
    <citation type="submission" date="2020-11" db="EMBL/GenBank/DDBJ databases">
        <authorList>
            <person name="McCartney M.A."/>
            <person name="Auch B."/>
            <person name="Kono T."/>
            <person name="Mallez S."/>
            <person name="Becker A."/>
            <person name="Gohl D.M."/>
            <person name="Silverstein K.A.T."/>
            <person name="Koren S."/>
            <person name="Bechman K.B."/>
            <person name="Herman A."/>
            <person name="Abrahante J.E."/>
            <person name="Garbe J."/>
        </authorList>
    </citation>
    <scope>NUCLEOTIDE SEQUENCE</scope>
    <source>
        <strain evidence="1">Duluth1</strain>
        <tissue evidence="1">Whole animal</tissue>
    </source>
</reference>
<name>A0A9D4D2Q7_DREPO</name>
<proteinExistence type="predicted"/>
<sequence>MPWEERIEEANERIKAKYQPTNRVKSLEHPYRNLEVGASLCGHSGKLTEYLESLELQLAGL</sequence>
<dbReference type="Proteomes" id="UP000828390">
    <property type="component" value="Unassembled WGS sequence"/>
</dbReference>
<comment type="caution">
    <text evidence="1">The sequence shown here is derived from an EMBL/GenBank/DDBJ whole genome shotgun (WGS) entry which is preliminary data.</text>
</comment>
<dbReference type="EMBL" id="JAIWYP010000011">
    <property type="protein sequence ID" value="KAH3736851.1"/>
    <property type="molecule type" value="Genomic_DNA"/>
</dbReference>
<protein>
    <submittedName>
        <fullName evidence="1">Uncharacterized protein</fullName>
    </submittedName>
</protein>
<organism evidence="1 2">
    <name type="scientific">Dreissena polymorpha</name>
    <name type="common">Zebra mussel</name>
    <name type="synonym">Mytilus polymorpha</name>
    <dbReference type="NCBI Taxonomy" id="45954"/>
    <lineage>
        <taxon>Eukaryota</taxon>
        <taxon>Metazoa</taxon>
        <taxon>Spiralia</taxon>
        <taxon>Lophotrochozoa</taxon>
        <taxon>Mollusca</taxon>
        <taxon>Bivalvia</taxon>
        <taxon>Autobranchia</taxon>
        <taxon>Heteroconchia</taxon>
        <taxon>Euheterodonta</taxon>
        <taxon>Imparidentia</taxon>
        <taxon>Neoheterodontei</taxon>
        <taxon>Myida</taxon>
        <taxon>Dreissenoidea</taxon>
        <taxon>Dreissenidae</taxon>
        <taxon>Dreissena</taxon>
    </lineage>
</organism>